<sequence length="367" mass="40227">MKDENDYLTPVQVAVVIINTMLGAGILTLPRTTVNAAHTPDVWISIMLGGFIIILLGMVIVRLGLRYRGQTFYQYVSRITGRWIGAFLSAIVILYFMLVASYEVRALSEVTGLYLLEGTPSWAIIMPFLWVGGYLIRGGAGALARLCEVILPITGIIFFLTMFLSFGIFDIHNLRPVLGLGVTPVLKGIEPAILSFIGFETLLVLQAFMKTPEKAAKSVIVGTLIPTAFYVTTVVMVIGALTVDGVVTRTWPTMDLIRSFELSGLIFERFESFLLVIWIMQIYSTFTVTCYASALGIAQLTGRNLKSVINVLLPVIYVLSMAPHSLKELNKLGDVLGLTALCLFGLLPPLLLILSKWKAGKKDGIVS</sequence>
<comment type="caution">
    <text evidence="9">The sequence shown here is derived from an EMBL/GenBank/DDBJ whole genome shotgun (WGS) entry which is preliminary data.</text>
</comment>
<keyword evidence="4" id="KW-0309">Germination</keyword>
<keyword evidence="5 8" id="KW-0812">Transmembrane</keyword>
<evidence type="ECO:0000256" key="8">
    <source>
        <dbReference type="SAM" id="Phobius"/>
    </source>
</evidence>
<keyword evidence="6 8" id="KW-1133">Transmembrane helix</keyword>
<feature type="transmembrane region" description="Helical" evidence="8">
    <location>
        <begin position="42"/>
        <end position="63"/>
    </location>
</feature>
<comment type="similarity">
    <text evidence="2">Belongs to the amino acid-polyamine-organocation (APC) superfamily. Spore germination protein (SGP) (TC 2.A.3.9) family.</text>
</comment>
<keyword evidence="3" id="KW-0813">Transport</keyword>
<feature type="transmembrane region" description="Helical" evidence="8">
    <location>
        <begin position="335"/>
        <end position="354"/>
    </location>
</feature>
<feature type="transmembrane region" description="Helical" evidence="8">
    <location>
        <begin position="273"/>
        <end position="295"/>
    </location>
</feature>
<organism evidence="9 10">
    <name type="scientific">Paenibacillus oenotherae</name>
    <dbReference type="NCBI Taxonomy" id="1435645"/>
    <lineage>
        <taxon>Bacteria</taxon>
        <taxon>Bacillati</taxon>
        <taxon>Bacillota</taxon>
        <taxon>Bacilli</taxon>
        <taxon>Bacillales</taxon>
        <taxon>Paenibacillaceae</taxon>
        <taxon>Paenibacillus</taxon>
    </lineage>
</organism>
<dbReference type="Proteomes" id="UP000812277">
    <property type="component" value="Unassembled WGS sequence"/>
</dbReference>
<dbReference type="PANTHER" id="PTHR34975">
    <property type="entry name" value="SPORE GERMINATION PROTEIN A2"/>
    <property type="match status" value="1"/>
</dbReference>
<evidence type="ECO:0000313" key="10">
    <source>
        <dbReference type="Proteomes" id="UP000812277"/>
    </source>
</evidence>
<keyword evidence="7 8" id="KW-0472">Membrane</keyword>
<keyword evidence="10" id="KW-1185">Reference proteome</keyword>
<protein>
    <submittedName>
        <fullName evidence="9">Spore germination protein</fullName>
    </submittedName>
</protein>
<comment type="subcellular location">
    <subcellularLocation>
        <location evidence="1">Membrane</location>
        <topology evidence="1">Multi-pass membrane protein</topology>
    </subcellularLocation>
</comment>
<evidence type="ECO:0000256" key="1">
    <source>
        <dbReference type="ARBA" id="ARBA00004141"/>
    </source>
</evidence>
<feature type="transmembrane region" description="Helical" evidence="8">
    <location>
        <begin position="120"/>
        <end position="137"/>
    </location>
</feature>
<feature type="transmembrane region" description="Helical" evidence="8">
    <location>
        <begin position="220"/>
        <end position="243"/>
    </location>
</feature>
<dbReference type="EMBL" id="JAHZIJ010000019">
    <property type="protein sequence ID" value="MBW7477068.1"/>
    <property type="molecule type" value="Genomic_DNA"/>
</dbReference>
<evidence type="ECO:0000256" key="5">
    <source>
        <dbReference type="ARBA" id="ARBA00022692"/>
    </source>
</evidence>
<evidence type="ECO:0000256" key="6">
    <source>
        <dbReference type="ARBA" id="ARBA00022989"/>
    </source>
</evidence>
<reference evidence="9 10" key="1">
    <citation type="submission" date="2021-07" db="EMBL/GenBank/DDBJ databases">
        <title>Paenibacillus radiodurans sp. nov., isolated from the southeastern edge of Tengger Desert.</title>
        <authorList>
            <person name="Zhang G."/>
        </authorList>
    </citation>
    <scope>NUCLEOTIDE SEQUENCE [LARGE SCALE GENOMIC DNA]</scope>
    <source>
        <strain evidence="9 10">DT7-4</strain>
    </source>
</reference>
<dbReference type="NCBIfam" id="TIGR00912">
    <property type="entry name" value="2A0309"/>
    <property type="match status" value="1"/>
</dbReference>
<feature type="transmembrane region" description="Helical" evidence="8">
    <location>
        <begin position="307"/>
        <end position="323"/>
    </location>
</feature>
<feature type="transmembrane region" description="Helical" evidence="8">
    <location>
        <begin position="149"/>
        <end position="169"/>
    </location>
</feature>
<evidence type="ECO:0000313" key="9">
    <source>
        <dbReference type="EMBL" id="MBW7477068.1"/>
    </source>
</evidence>
<dbReference type="PANTHER" id="PTHR34975:SF2">
    <property type="entry name" value="SPORE GERMINATION PROTEIN A2"/>
    <property type="match status" value="1"/>
</dbReference>
<evidence type="ECO:0000256" key="4">
    <source>
        <dbReference type="ARBA" id="ARBA00022544"/>
    </source>
</evidence>
<dbReference type="InterPro" id="IPR004761">
    <property type="entry name" value="Spore_GerAB"/>
</dbReference>
<evidence type="ECO:0000256" key="2">
    <source>
        <dbReference type="ARBA" id="ARBA00007998"/>
    </source>
</evidence>
<name>A0ABS7DD30_9BACL</name>
<dbReference type="Gene3D" id="1.20.1740.10">
    <property type="entry name" value="Amino acid/polyamine transporter I"/>
    <property type="match status" value="1"/>
</dbReference>
<gene>
    <name evidence="9" type="ORF">K0T92_20325</name>
</gene>
<proteinExistence type="inferred from homology"/>
<feature type="transmembrane region" description="Helical" evidence="8">
    <location>
        <begin position="7"/>
        <end position="30"/>
    </location>
</feature>
<evidence type="ECO:0000256" key="3">
    <source>
        <dbReference type="ARBA" id="ARBA00022448"/>
    </source>
</evidence>
<evidence type="ECO:0000256" key="7">
    <source>
        <dbReference type="ARBA" id="ARBA00023136"/>
    </source>
</evidence>
<feature type="transmembrane region" description="Helical" evidence="8">
    <location>
        <begin position="83"/>
        <end position="100"/>
    </location>
</feature>
<dbReference type="Pfam" id="PF03845">
    <property type="entry name" value="Spore_permease"/>
    <property type="match status" value="1"/>
</dbReference>
<feature type="transmembrane region" description="Helical" evidence="8">
    <location>
        <begin position="189"/>
        <end position="208"/>
    </location>
</feature>
<dbReference type="RefSeq" id="WP_219874314.1">
    <property type="nucleotide sequence ID" value="NZ_JAHZIJ010000019.1"/>
</dbReference>
<accession>A0ABS7DD30</accession>